<dbReference type="PANTHER" id="PTHR34290:SF2">
    <property type="entry name" value="OS04G0668800 PROTEIN"/>
    <property type="match status" value="1"/>
</dbReference>
<dbReference type="Proteomes" id="UP000397656">
    <property type="component" value="Chromosome 1"/>
</dbReference>
<dbReference type="InterPro" id="IPR044691">
    <property type="entry name" value="DCC1_Trx"/>
</dbReference>
<dbReference type="InterPro" id="IPR007263">
    <property type="entry name" value="DCC1-like"/>
</dbReference>
<reference evidence="1 2" key="1">
    <citation type="submission" date="2020-10" db="EMBL/GenBank/DDBJ databases">
        <title>Complete genome sequence of Cupriavidus basilensis CCUG 49340T.</title>
        <authorList>
            <person name="Salva-Serra F."/>
            <person name="Donoso R.A."/>
            <person name="Cho K.H."/>
            <person name="Yoo J.A."/>
            <person name="Lee K."/>
            <person name="Yoon S.-H."/>
            <person name="Perez-Pantoja D."/>
            <person name="Moore E.R.B."/>
        </authorList>
    </citation>
    <scope>NUCLEOTIDE SEQUENCE [LARGE SCALE GENOMIC DNA]</scope>
    <source>
        <strain evidence="2">CCUG 49340</strain>
    </source>
</reference>
<proteinExistence type="predicted"/>
<gene>
    <name evidence="1" type="ORF">F7R26_015190</name>
</gene>
<dbReference type="AlphaFoldDB" id="A0A643G340"/>
<dbReference type="GeneID" id="98402254"/>
<dbReference type="PANTHER" id="PTHR34290">
    <property type="entry name" value="SI:CH73-390P7.2"/>
    <property type="match status" value="1"/>
</dbReference>
<evidence type="ECO:0000313" key="2">
    <source>
        <dbReference type="Proteomes" id="UP000397656"/>
    </source>
</evidence>
<dbReference type="RefSeq" id="WP_150984155.1">
    <property type="nucleotide sequence ID" value="NZ_CP062803.1"/>
</dbReference>
<dbReference type="GO" id="GO:0015035">
    <property type="term" value="F:protein-disulfide reductase activity"/>
    <property type="evidence" value="ECO:0007669"/>
    <property type="project" value="InterPro"/>
</dbReference>
<evidence type="ECO:0000313" key="1">
    <source>
        <dbReference type="EMBL" id="QOT75522.1"/>
    </source>
</evidence>
<dbReference type="Pfam" id="PF04134">
    <property type="entry name" value="DCC1-like"/>
    <property type="match status" value="1"/>
</dbReference>
<organism evidence="1 2">
    <name type="scientific">Cupriavidus basilensis</name>
    <dbReference type="NCBI Taxonomy" id="68895"/>
    <lineage>
        <taxon>Bacteria</taxon>
        <taxon>Pseudomonadati</taxon>
        <taxon>Pseudomonadota</taxon>
        <taxon>Betaproteobacteria</taxon>
        <taxon>Burkholderiales</taxon>
        <taxon>Burkholderiaceae</taxon>
        <taxon>Cupriavidus</taxon>
    </lineage>
</organism>
<dbReference type="EMBL" id="CP062803">
    <property type="protein sequence ID" value="QOT75522.1"/>
    <property type="molecule type" value="Genomic_DNA"/>
</dbReference>
<name>A0A643G340_9BURK</name>
<accession>A0A643G340</accession>
<protein>
    <submittedName>
        <fullName evidence="1">DUF393 domain-containing protein</fullName>
    </submittedName>
</protein>
<sequence>MSTPALTLFFDGSCPLCAAEMRRMARRDRHGRLGYLDMRGEGFDPAAYGTTFTAMDAELHGVRADGRLLVGIDCIAESYALIGLGWLVWPLRLQATRPMWQRLYRWFARNRYRASRLLGYGCTDGVCTPGRR</sequence>